<feature type="non-terminal residue" evidence="2">
    <location>
        <position position="1"/>
    </location>
</feature>
<sequence>EREREQRMRVVVPEEFPSTPGRMKVERPVSRQAHRWLASIGTLLLWALLLLAVTASYLTLVDTGSRYLSSSWGGIQWERRVRASAHPRRPNGLSVLVTGAA</sequence>
<proteinExistence type="predicted"/>
<dbReference type="EMBL" id="GDJX01020141">
    <property type="protein sequence ID" value="JAT47795.1"/>
    <property type="molecule type" value="Transcribed_RNA"/>
</dbReference>
<keyword evidence="1" id="KW-0812">Transmembrane</keyword>
<gene>
    <name evidence="2" type="primary">GAE1_1</name>
    <name evidence="2" type="ORF">g.4801</name>
</gene>
<accession>A0A1D1XZH7</accession>
<dbReference type="AlphaFoldDB" id="A0A1D1XZH7"/>
<protein>
    <submittedName>
        <fullName evidence="2">UDP-glucuronate 4-epimerase 1</fullName>
    </submittedName>
</protein>
<keyword evidence="1" id="KW-1133">Transmembrane helix</keyword>
<reference evidence="2" key="1">
    <citation type="submission" date="2015-07" db="EMBL/GenBank/DDBJ databases">
        <title>Transcriptome Assembly of Anthurium amnicola.</title>
        <authorList>
            <person name="Suzuki J."/>
        </authorList>
    </citation>
    <scope>NUCLEOTIDE SEQUENCE</scope>
</reference>
<organism evidence="2">
    <name type="scientific">Anthurium amnicola</name>
    <dbReference type="NCBI Taxonomy" id="1678845"/>
    <lineage>
        <taxon>Eukaryota</taxon>
        <taxon>Viridiplantae</taxon>
        <taxon>Streptophyta</taxon>
        <taxon>Embryophyta</taxon>
        <taxon>Tracheophyta</taxon>
        <taxon>Spermatophyta</taxon>
        <taxon>Magnoliopsida</taxon>
        <taxon>Liliopsida</taxon>
        <taxon>Araceae</taxon>
        <taxon>Pothoideae</taxon>
        <taxon>Potheae</taxon>
        <taxon>Anthurium</taxon>
    </lineage>
</organism>
<evidence type="ECO:0000256" key="1">
    <source>
        <dbReference type="SAM" id="Phobius"/>
    </source>
</evidence>
<feature type="transmembrane region" description="Helical" evidence="1">
    <location>
        <begin position="36"/>
        <end position="60"/>
    </location>
</feature>
<keyword evidence="1" id="KW-0472">Membrane</keyword>
<feature type="non-terminal residue" evidence="2">
    <location>
        <position position="101"/>
    </location>
</feature>
<name>A0A1D1XZH7_9ARAE</name>
<evidence type="ECO:0000313" key="2">
    <source>
        <dbReference type="EMBL" id="JAT47795.1"/>
    </source>
</evidence>